<reference evidence="6 7" key="1">
    <citation type="journal article" date="2012" name="J. Bacteriol.">
        <title>Draft genome sequence of Methanobacterium formicicum DSM 3637, an archaebacterium isolated from the methane producer amoeba Pelomyxa palustris.</title>
        <authorList>
            <person name="Gutierrez G."/>
        </authorList>
    </citation>
    <scope>NUCLEOTIDE SEQUENCE [LARGE SCALE GENOMIC DNA]</scope>
    <source>
        <strain evidence="7">DSM 3637 / PP1</strain>
    </source>
</reference>
<keyword evidence="2 5" id="KW-0812">Transmembrane</keyword>
<sequence length="284" mass="32338">MFKDVLISIRPKQWYKNLVIFIGIVFSLNLLNFNLWINAIYAFIGFCLLSGSIYIINDYLDIENDRNHPVKCKRPLASGRLKASQGLFFSGIFIITALMLTYMVNIGLLITSLASFCLMIIYSLFLKEICLVDILTISTGFVLRAVAGCVAIGVLVSPWLILCTFLLALFLAIGKRRHELVLLKNKAGDHRKILSGYSREMLDQMMNITTSALIMSYSIYAFLATNIYIMTTIPLAFYGIFRYLFLLHNQDMGGEPEMLFKDRGMISCMFLWVIMVVGVLYFIK</sequence>
<feature type="transmembrane region" description="Helical" evidence="5">
    <location>
        <begin position="159"/>
        <end position="174"/>
    </location>
</feature>
<dbReference type="GO" id="GO:0009247">
    <property type="term" value="P:glycolipid biosynthetic process"/>
    <property type="evidence" value="ECO:0007669"/>
    <property type="project" value="TreeGrafter"/>
</dbReference>
<comment type="caution">
    <text evidence="6">The sequence shown here is derived from an EMBL/GenBank/DDBJ whole genome shotgun (WGS) entry which is preliminary data.</text>
</comment>
<evidence type="ECO:0000256" key="5">
    <source>
        <dbReference type="SAM" id="Phobius"/>
    </source>
</evidence>
<dbReference type="PATRIC" id="fig|1204725.3.peg.1681"/>
<keyword evidence="7" id="KW-1185">Reference proteome</keyword>
<evidence type="ECO:0000256" key="2">
    <source>
        <dbReference type="ARBA" id="ARBA00022692"/>
    </source>
</evidence>
<name>K2R2L4_METFP</name>
<gene>
    <name evidence="6" type="ORF">A994_08361</name>
</gene>
<keyword evidence="3 5" id="KW-1133">Transmembrane helix</keyword>
<evidence type="ECO:0000256" key="1">
    <source>
        <dbReference type="ARBA" id="ARBA00004651"/>
    </source>
</evidence>
<feature type="transmembrane region" description="Helical" evidence="5">
    <location>
        <begin position="219"/>
        <end position="244"/>
    </location>
</feature>
<feature type="transmembrane region" description="Helical" evidence="5">
    <location>
        <begin position="39"/>
        <end position="60"/>
    </location>
</feature>
<dbReference type="Proteomes" id="UP000007360">
    <property type="component" value="Unassembled WGS sequence"/>
</dbReference>
<dbReference type="RefSeq" id="WP_004031023.1">
    <property type="nucleotide sequence ID" value="NZ_AMPO01000007.1"/>
</dbReference>
<dbReference type="PANTHER" id="PTHR11048">
    <property type="entry name" value="PRENYLTRANSFERASES"/>
    <property type="match status" value="1"/>
</dbReference>
<dbReference type="EMBL" id="AMPO01000007">
    <property type="protein sequence ID" value="EKF85432.1"/>
    <property type="molecule type" value="Genomic_DNA"/>
</dbReference>
<dbReference type="AlphaFoldDB" id="K2R2L4"/>
<feature type="transmembrane region" description="Helical" evidence="5">
    <location>
        <begin position="14"/>
        <end position="33"/>
    </location>
</feature>
<comment type="subcellular location">
    <subcellularLocation>
        <location evidence="1">Cell membrane</location>
        <topology evidence="1">Multi-pass membrane protein</topology>
    </subcellularLocation>
</comment>
<feature type="transmembrane region" description="Helical" evidence="5">
    <location>
        <begin position="264"/>
        <end position="283"/>
    </location>
</feature>
<accession>K2R2L4</accession>
<dbReference type="PANTHER" id="PTHR11048:SF5">
    <property type="entry name" value="DECAPRENYL-PHOSPHATE PHOSPHORIBOSYLTRANSFERASE"/>
    <property type="match status" value="1"/>
</dbReference>
<dbReference type="NCBIfam" id="NF008977">
    <property type="entry name" value="PRK12324.1-2"/>
    <property type="match status" value="1"/>
</dbReference>
<dbReference type="InterPro" id="IPR039653">
    <property type="entry name" value="Prenyltransferase"/>
</dbReference>
<evidence type="ECO:0000313" key="6">
    <source>
        <dbReference type="EMBL" id="EKF85432.1"/>
    </source>
</evidence>
<organism evidence="6 7">
    <name type="scientific">Methanobacterium formicicum (strain DSM 3637 / PP1)</name>
    <dbReference type="NCBI Taxonomy" id="1204725"/>
    <lineage>
        <taxon>Archaea</taxon>
        <taxon>Methanobacteriati</taxon>
        <taxon>Methanobacteriota</taxon>
        <taxon>Methanomada group</taxon>
        <taxon>Methanobacteria</taxon>
        <taxon>Methanobacteriales</taxon>
        <taxon>Methanobacteriaceae</taxon>
        <taxon>Methanobacterium</taxon>
    </lineage>
</organism>
<dbReference type="InterPro" id="IPR044878">
    <property type="entry name" value="UbiA_sf"/>
</dbReference>
<feature type="transmembrane region" description="Helical" evidence="5">
    <location>
        <begin position="81"/>
        <end position="100"/>
    </location>
</feature>
<evidence type="ECO:0000256" key="4">
    <source>
        <dbReference type="ARBA" id="ARBA00023136"/>
    </source>
</evidence>
<keyword evidence="4 5" id="KW-0472">Membrane</keyword>
<dbReference type="GO" id="GO:0005886">
    <property type="term" value="C:plasma membrane"/>
    <property type="evidence" value="ECO:0007669"/>
    <property type="project" value="UniProtKB-SubCell"/>
</dbReference>
<dbReference type="CDD" id="cd13963">
    <property type="entry name" value="PT_UbiA_2"/>
    <property type="match status" value="1"/>
</dbReference>
<proteinExistence type="predicted"/>
<dbReference type="GO" id="GO:0016765">
    <property type="term" value="F:transferase activity, transferring alkyl or aryl (other than methyl) groups"/>
    <property type="evidence" value="ECO:0007669"/>
    <property type="project" value="InterPro"/>
</dbReference>
<dbReference type="Gene3D" id="1.10.357.140">
    <property type="entry name" value="UbiA prenyltransferase"/>
    <property type="match status" value="1"/>
</dbReference>
<dbReference type="Pfam" id="PF01040">
    <property type="entry name" value="UbiA"/>
    <property type="match status" value="1"/>
</dbReference>
<evidence type="ECO:0000256" key="3">
    <source>
        <dbReference type="ARBA" id="ARBA00022989"/>
    </source>
</evidence>
<evidence type="ECO:0000313" key="7">
    <source>
        <dbReference type="Proteomes" id="UP000007360"/>
    </source>
</evidence>
<dbReference type="OrthoDB" id="213605at2157"/>
<protein>
    <submittedName>
        <fullName evidence="6">UbiA prenyltransferase</fullName>
    </submittedName>
</protein>
<dbReference type="InterPro" id="IPR000537">
    <property type="entry name" value="UbiA_prenyltransferase"/>
</dbReference>